<feature type="compositionally biased region" description="Low complexity" evidence="1">
    <location>
        <begin position="325"/>
        <end position="341"/>
    </location>
</feature>
<feature type="compositionally biased region" description="Low complexity" evidence="1">
    <location>
        <begin position="566"/>
        <end position="581"/>
    </location>
</feature>
<evidence type="ECO:0000313" key="3">
    <source>
        <dbReference type="EMBL" id="KAF7131413.1"/>
    </source>
</evidence>
<keyword evidence="2" id="KW-1133">Transmembrane helix</keyword>
<dbReference type="AlphaFoldDB" id="A0A8H6UX11"/>
<gene>
    <name evidence="3" type="ORF">CNMCM5793_004584</name>
    <name evidence="4" type="ORF">CNMCM6106_004816</name>
</gene>
<dbReference type="Pfam" id="PF16944">
    <property type="entry name" value="KCH"/>
    <property type="match status" value="1"/>
</dbReference>
<feature type="transmembrane region" description="Helical" evidence="2">
    <location>
        <begin position="224"/>
        <end position="254"/>
    </location>
</feature>
<feature type="transmembrane region" description="Helical" evidence="2">
    <location>
        <begin position="37"/>
        <end position="62"/>
    </location>
</feature>
<feature type="compositionally biased region" description="Low complexity" evidence="1">
    <location>
        <begin position="636"/>
        <end position="655"/>
    </location>
</feature>
<dbReference type="Proteomes" id="UP000662466">
    <property type="component" value="Unassembled WGS sequence"/>
</dbReference>
<organism evidence="4 6">
    <name type="scientific">Aspergillus hiratsukae</name>
    <dbReference type="NCBI Taxonomy" id="1194566"/>
    <lineage>
        <taxon>Eukaryota</taxon>
        <taxon>Fungi</taxon>
        <taxon>Dikarya</taxon>
        <taxon>Ascomycota</taxon>
        <taxon>Pezizomycotina</taxon>
        <taxon>Eurotiomycetes</taxon>
        <taxon>Eurotiomycetidae</taxon>
        <taxon>Eurotiales</taxon>
        <taxon>Aspergillaceae</taxon>
        <taxon>Aspergillus</taxon>
        <taxon>Aspergillus subgen. Fumigati</taxon>
    </lineage>
</organism>
<feature type="region of interest" description="Disordered" evidence="1">
    <location>
        <begin position="398"/>
        <end position="720"/>
    </location>
</feature>
<feature type="compositionally biased region" description="Polar residues" evidence="1">
    <location>
        <begin position="602"/>
        <end position="615"/>
    </location>
</feature>
<evidence type="ECO:0008006" key="7">
    <source>
        <dbReference type="Google" id="ProtNLM"/>
    </source>
</evidence>
<feature type="compositionally biased region" description="Polar residues" evidence="1">
    <location>
        <begin position="625"/>
        <end position="635"/>
    </location>
</feature>
<keyword evidence="2" id="KW-0812">Transmembrane</keyword>
<reference evidence="4" key="1">
    <citation type="submission" date="2020-06" db="EMBL/GenBank/DDBJ databases">
        <title>Draft genome sequences of strains closely related to Aspergillus parafelis and Aspergillus hiratsukae.</title>
        <authorList>
            <person name="Dos Santos R.A.C."/>
            <person name="Rivero-Menendez O."/>
            <person name="Steenwyk J.L."/>
            <person name="Mead M.E."/>
            <person name="Goldman G.H."/>
            <person name="Alastruey-Izquierdo A."/>
            <person name="Rokas A."/>
        </authorList>
    </citation>
    <scope>NUCLEOTIDE SEQUENCE</scope>
    <source>
        <strain evidence="3">CNM-CM5793</strain>
        <strain evidence="4">CNM-CM6106</strain>
    </source>
</reference>
<dbReference type="PANTHER" id="PTHR36424:SF1">
    <property type="entry name" value="LOW AFFINITY K(+) TRANSPORTER 1-RELATED"/>
    <property type="match status" value="1"/>
</dbReference>
<dbReference type="EMBL" id="JACBAF010002012">
    <property type="protein sequence ID" value="KAF7169977.1"/>
    <property type="molecule type" value="Genomic_DNA"/>
</dbReference>
<evidence type="ECO:0000313" key="4">
    <source>
        <dbReference type="EMBL" id="KAF7169977.1"/>
    </source>
</evidence>
<proteinExistence type="predicted"/>
<dbReference type="InterPro" id="IPR031606">
    <property type="entry name" value="Kch1/2"/>
</dbReference>
<dbReference type="Proteomes" id="UP000630445">
    <property type="component" value="Unassembled WGS sequence"/>
</dbReference>
<feature type="transmembrane region" description="Helical" evidence="2">
    <location>
        <begin position="82"/>
        <end position="100"/>
    </location>
</feature>
<comment type="caution">
    <text evidence="4">The sequence shown here is derived from an EMBL/GenBank/DDBJ whole genome shotgun (WGS) entry which is preliminary data.</text>
</comment>
<feature type="region of interest" description="Disordered" evidence="1">
    <location>
        <begin position="323"/>
        <end position="364"/>
    </location>
</feature>
<dbReference type="GO" id="GO:0005886">
    <property type="term" value="C:plasma membrane"/>
    <property type="evidence" value="ECO:0007669"/>
    <property type="project" value="InterPro"/>
</dbReference>
<evidence type="ECO:0000256" key="2">
    <source>
        <dbReference type="SAM" id="Phobius"/>
    </source>
</evidence>
<dbReference type="OrthoDB" id="2128042at2759"/>
<dbReference type="PANTHER" id="PTHR36424">
    <property type="entry name" value="PHEROMONE-REGULATED MEMBRANE PROTEIN 6"/>
    <property type="match status" value="1"/>
</dbReference>
<dbReference type="EMBL" id="JACBAD010001846">
    <property type="protein sequence ID" value="KAF7131413.1"/>
    <property type="molecule type" value="Genomic_DNA"/>
</dbReference>
<evidence type="ECO:0000313" key="6">
    <source>
        <dbReference type="Proteomes" id="UP000662466"/>
    </source>
</evidence>
<accession>A0A8H6UX11</accession>
<dbReference type="GO" id="GO:0015079">
    <property type="term" value="F:potassium ion transmembrane transporter activity"/>
    <property type="evidence" value="ECO:0007669"/>
    <property type="project" value="InterPro"/>
</dbReference>
<keyword evidence="5" id="KW-1185">Reference proteome</keyword>
<sequence length="720" mass="79065">MPCCGDREKGPVGREEKWDSVNLDDFKSESCLTPFSYFLVYVFLLISIAVYAVDTFTAVNLLAFSRWAGSIEPAIPFTVSRWIFAVCIIISFVLLCLRWLHAIRAMRSGSIARSYLDPLAARVQSIRMGKRGRGWRRFLVFAELTKSKKGAEYVALFAYFSFESWMNTIFADGPRQVVNAITLYSVMKMDLLPGGEHTVDDDKPGIVQFFENFKILAEDNNQRTVVLCGMLFTLVIWVLSILKLASAVVLYLIFLFHHIPSQDGTLNVYCRRKINSRLMRVVRRKVDKALAKSTLNRAPTEPNLGLDRKPTLPLVVDMNAEDKTPTVTTLSRSTTQTTLPPYTSRPGTAAPERNPTLPTLPDVSWAEKPALSRTVTQSSAHSDLTSFSGATAVSGYSPLDRGASPAPPVPLVPSSVPMPGARSYTPVSRPPTTRPTRTPAPPSASNAPSRMQTPMSQGDYEEAPRRYPDPYSTDAPYDENYSAYQSYKAAPDPYSRSLTRGGAGSSDYPTRTLTPQSHRGTPQPPPDQQPSYPMRSYTPGNSGPPRPPLAVDTAGNYPERTFSPVSQRATPRPQQQSPQQQGGYVAFDPSSVTASQPPPVSQRATPRPQQQSPQQHGGYAAFDPSSMNTSQPTPASQRATPRPQQSPQQQGGYTAFDPSSMSPSQPQAGVRPSNSPVYHAYGGPGSATSPNQPSNRAPPIRAYTPQGYNPQPRPYQQDYS</sequence>
<evidence type="ECO:0000313" key="5">
    <source>
        <dbReference type="Proteomes" id="UP000630445"/>
    </source>
</evidence>
<feature type="compositionally biased region" description="Pro residues" evidence="1">
    <location>
        <begin position="428"/>
        <end position="442"/>
    </location>
</feature>
<feature type="compositionally biased region" description="Polar residues" evidence="1">
    <location>
        <begin position="686"/>
        <end position="695"/>
    </location>
</feature>
<evidence type="ECO:0000256" key="1">
    <source>
        <dbReference type="SAM" id="MobiDB-lite"/>
    </source>
</evidence>
<feature type="compositionally biased region" description="Polar residues" evidence="1">
    <location>
        <begin position="657"/>
        <end position="676"/>
    </location>
</feature>
<feature type="compositionally biased region" description="Low complexity" evidence="1">
    <location>
        <begin position="412"/>
        <end position="427"/>
    </location>
</feature>
<protein>
    <recommendedName>
        <fullName evidence="7">Pheromone-regulated membrane protein</fullName>
    </recommendedName>
</protein>
<keyword evidence="2" id="KW-0472">Membrane</keyword>
<feature type="compositionally biased region" description="Polar residues" evidence="1">
    <location>
        <begin position="507"/>
        <end position="520"/>
    </location>
</feature>
<name>A0A8H6UX11_9EURO</name>